<name>A0A0C3PBI0_PHLG1</name>
<dbReference type="Pfam" id="PF02201">
    <property type="entry name" value="SWIB"/>
    <property type="match status" value="1"/>
</dbReference>
<feature type="compositionally biased region" description="Basic residues" evidence="1">
    <location>
        <begin position="131"/>
        <end position="140"/>
    </location>
</feature>
<dbReference type="STRING" id="745531.A0A0C3PBI0"/>
<dbReference type="OrthoDB" id="10251073at2759"/>
<dbReference type="EMBL" id="KN840686">
    <property type="protein sequence ID" value="KIP02283.1"/>
    <property type="molecule type" value="Genomic_DNA"/>
</dbReference>
<dbReference type="InterPro" id="IPR019835">
    <property type="entry name" value="SWIB_domain"/>
</dbReference>
<evidence type="ECO:0000313" key="4">
    <source>
        <dbReference type="Proteomes" id="UP000053257"/>
    </source>
</evidence>
<keyword evidence="4" id="KW-1185">Reference proteome</keyword>
<gene>
    <name evidence="3" type="ORF">PHLGIDRAFT_96142</name>
</gene>
<evidence type="ECO:0000256" key="1">
    <source>
        <dbReference type="SAM" id="MobiDB-lite"/>
    </source>
</evidence>
<dbReference type="InterPro" id="IPR003121">
    <property type="entry name" value="SWIB_MDM2_domain"/>
</dbReference>
<protein>
    <recommendedName>
        <fullName evidence="2">DM2 domain-containing protein</fullName>
    </recommendedName>
</protein>
<reference evidence="3 4" key="1">
    <citation type="journal article" date="2014" name="PLoS Genet.">
        <title>Analysis of the Phlebiopsis gigantea genome, transcriptome and secretome provides insight into its pioneer colonization strategies of wood.</title>
        <authorList>
            <person name="Hori C."/>
            <person name="Ishida T."/>
            <person name="Igarashi K."/>
            <person name="Samejima M."/>
            <person name="Suzuki H."/>
            <person name="Master E."/>
            <person name="Ferreira P."/>
            <person name="Ruiz-Duenas F.J."/>
            <person name="Held B."/>
            <person name="Canessa P."/>
            <person name="Larrondo L.F."/>
            <person name="Schmoll M."/>
            <person name="Druzhinina I.S."/>
            <person name="Kubicek C.P."/>
            <person name="Gaskell J.A."/>
            <person name="Kersten P."/>
            <person name="St John F."/>
            <person name="Glasner J."/>
            <person name="Sabat G."/>
            <person name="Splinter BonDurant S."/>
            <person name="Syed K."/>
            <person name="Yadav J."/>
            <person name="Mgbeahuruike A.C."/>
            <person name="Kovalchuk A."/>
            <person name="Asiegbu F.O."/>
            <person name="Lackner G."/>
            <person name="Hoffmeister D."/>
            <person name="Rencoret J."/>
            <person name="Gutierrez A."/>
            <person name="Sun H."/>
            <person name="Lindquist E."/>
            <person name="Barry K."/>
            <person name="Riley R."/>
            <person name="Grigoriev I.V."/>
            <person name="Henrissat B."/>
            <person name="Kues U."/>
            <person name="Berka R.M."/>
            <person name="Martinez A.T."/>
            <person name="Covert S.F."/>
            <person name="Blanchette R.A."/>
            <person name="Cullen D."/>
        </authorList>
    </citation>
    <scope>NUCLEOTIDE SEQUENCE [LARGE SCALE GENOMIC DNA]</scope>
    <source>
        <strain evidence="3 4">11061_1 CR5-6</strain>
    </source>
</reference>
<evidence type="ECO:0000313" key="3">
    <source>
        <dbReference type="EMBL" id="KIP02283.1"/>
    </source>
</evidence>
<dbReference type="SUPFAM" id="SSF47592">
    <property type="entry name" value="SWIB/MDM2 domain"/>
    <property type="match status" value="1"/>
</dbReference>
<proteinExistence type="predicted"/>
<feature type="region of interest" description="Disordered" evidence="1">
    <location>
        <begin position="66"/>
        <end position="162"/>
    </location>
</feature>
<dbReference type="InterPro" id="IPR036885">
    <property type="entry name" value="SWIB_MDM2_dom_sf"/>
</dbReference>
<dbReference type="Gene3D" id="1.10.245.10">
    <property type="entry name" value="SWIB/MDM2 domain"/>
    <property type="match status" value="1"/>
</dbReference>
<dbReference type="SMART" id="SM00151">
    <property type="entry name" value="SWIB"/>
    <property type="match status" value="1"/>
</dbReference>
<dbReference type="Proteomes" id="UP000053257">
    <property type="component" value="Unassembled WGS sequence"/>
</dbReference>
<accession>A0A0C3PBI0</accession>
<dbReference type="CDD" id="cd10567">
    <property type="entry name" value="SWIB-MDM2_like"/>
    <property type="match status" value="1"/>
</dbReference>
<dbReference type="PANTHER" id="PTHR13844">
    <property type="entry name" value="SWI/SNF-RELATED MATRIX-ASSOCIATED ACTIN-DEPENDENT REGULATOR OF CHROMATIN SUBFAMILY D"/>
    <property type="match status" value="1"/>
</dbReference>
<organism evidence="3 4">
    <name type="scientific">Phlebiopsis gigantea (strain 11061_1 CR5-6)</name>
    <name type="common">White-rot fungus</name>
    <name type="synonym">Peniophora gigantea</name>
    <dbReference type="NCBI Taxonomy" id="745531"/>
    <lineage>
        <taxon>Eukaryota</taxon>
        <taxon>Fungi</taxon>
        <taxon>Dikarya</taxon>
        <taxon>Basidiomycota</taxon>
        <taxon>Agaricomycotina</taxon>
        <taxon>Agaricomycetes</taxon>
        <taxon>Polyporales</taxon>
        <taxon>Phanerochaetaceae</taxon>
        <taxon>Phlebiopsis</taxon>
    </lineage>
</organism>
<feature type="domain" description="DM2" evidence="2">
    <location>
        <begin position="165"/>
        <end position="242"/>
    </location>
</feature>
<dbReference type="HOGENOM" id="CLU_046065_1_1_1"/>
<evidence type="ECO:0000259" key="2">
    <source>
        <dbReference type="PROSITE" id="PS51925"/>
    </source>
</evidence>
<dbReference type="PROSITE" id="PS51925">
    <property type="entry name" value="SWIB_MDM2"/>
    <property type="match status" value="1"/>
</dbReference>
<dbReference type="AlphaFoldDB" id="A0A0C3PBI0"/>
<sequence>MTIDISKYAGQIRAILQAPGVDLSTISAKRVRKQLVEDNEELTAELVKEYKDDIDALIGSVYEKVSGAGGDEDHDGTSKRKHAVGEDEPGTPSTKKTKKNSEKRDAEFARQLSKELNGNERKPRAAAPKKAVARRGKKGAKSSATIDSDGEGSVDPEAKPKRRGGFTKEYLLSEPLSALLGVTQLSRPQAVKHIWVYIKEKDLQNPSDKREIICDEKMKNIFRVDKIGMFKMNQMLGEHLQEPAPTQPTPEAA</sequence>
<feature type="compositionally biased region" description="Basic and acidic residues" evidence="1">
    <location>
        <begin position="99"/>
        <end position="108"/>
    </location>
</feature>